<dbReference type="InterPro" id="IPR000477">
    <property type="entry name" value="RT_dom"/>
</dbReference>
<dbReference type="Pfam" id="PF00078">
    <property type="entry name" value="RVT_1"/>
    <property type="match status" value="1"/>
</dbReference>
<evidence type="ECO:0000256" key="1">
    <source>
        <dbReference type="ARBA" id="ARBA00022679"/>
    </source>
</evidence>
<dbReference type="Gene3D" id="3.30.420.10">
    <property type="entry name" value="Ribonuclease H-like superfamily/Ribonuclease H"/>
    <property type="match status" value="2"/>
</dbReference>
<evidence type="ECO:0000256" key="4">
    <source>
        <dbReference type="ARBA" id="ARBA00022759"/>
    </source>
</evidence>
<dbReference type="CDD" id="cd09279">
    <property type="entry name" value="RNase_HI_like"/>
    <property type="match status" value="1"/>
</dbReference>
<sequence>MCKQVVTNKDPEGRDQGVTPDHVRALIVSLNDQGKITEPRRVPNGADQKIERAKLSARLAPLNPITYNGKTDPVAHLSHYRQSMALHNGNDILMCRIFPSSLGDVALRWNYKTFLEELVRNGHLCQFIDNTKHQQQAETQTAAHLREVFQVYEGVTSVPKRLKKETTEEIIFTDRDLEGVQLPHSDALVVTMQIGNFEVKRILIDPGSSAEIMYDSLFKGLGLGLGQKDLDRKAVPSTLHQRLRFPTPKGIMEIRGDQVVAKQCLIAATHQKGVAIYGPEPDPYEASGVDPAFATHNLNVDLLFRPITQKGRRISPLHKEAVCKEVSRLIDAGAIKEILYPTWLPNTVVVKKKNDATSGHQRMSFLDAFQGYHQIALNPADQEKTAFITPRGIFCYKVMPFGLKNAEATYQRMVTKMFAKQLGKTVEVYIDDMVIKSIFVANHLNDLRVVFNILRRHRLKLNKSKCAFGVESGKFLGFMVTQRGIEANPDQISAILDLKPPRTVREVQRLTGMAAALNRFISRSAEKCRPFFDLIKKGKKFSLGKTLDGAESRYLLLEKLAFALVCSAKKLPHYFQAHTMIVLTEQPLKAVLRSADFSGRISKWGAQLGAYDISYQPRTSIKGQGIRPGCGTLSSSRSNDRIGNPLRVPASNNVAEYEALLHGLRSTITLQADLLHVYCDSQLVVNQISREYAAKDEKMKTYLIEANKLLGKFKHIQIEHISRDLNGHADALASLASAVAPELRLIIFVGVQDLPSVGKEISNGVCSVDQSVTWMSPILAYLKDDTLSEDRKEADRIRRIAPRYWVSKEGHLYRRSYTGPYLCCIHPDTVQNLLWEIHEGVCGGHTGGRSLAHRAIGQVGPLPRASGNRQWLIVVTDYFTKWVEAEPLVHITDADSKKFVWKNIITRFGIPWVLMSDNGSQFISGPFREFCEQYGIRHHFSTPAYPQGNGQAESSNKTLLDGIKKRLEKVKGRWVEELPSILWTYRTTPRSSTRETPFSLTYGVEAVIPFEIGLPTIRTEYYDPITNEISLATDLDLTEEKRDSALIHLAAYQNGLRKMYEKRVNPRELAVGDLVLRKVIGSRQDATHGKLGPNWEGPYKITSVAGIGAFRLERPNDTLVKRPWNICVIKDSLSKDHDHQGMDKKIHTDHPGKNAHDRSPS</sequence>
<evidence type="ECO:0000256" key="2">
    <source>
        <dbReference type="ARBA" id="ARBA00022695"/>
    </source>
</evidence>
<keyword evidence="1" id="KW-0808">Transferase</keyword>
<evidence type="ECO:0000256" key="7">
    <source>
        <dbReference type="SAM" id="MobiDB-lite"/>
    </source>
</evidence>
<organism evidence="9">
    <name type="scientific">Fagus sylvatica</name>
    <name type="common">Beechnut</name>
    <dbReference type="NCBI Taxonomy" id="28930"/>
    <lineage>
        <taxon>Eukaryota</taxon>
        <taxon>Viridiplantae</taxon>
        <taxon>Streptophyta</taxon>
        <taxon>Embryophyta</taxon>
        <taxon>Tracheophyta</taxon>
        <taxon>Spermatophyta</taxon>
        <taxon>Magnoliopsida</taxon>
        <taxon>eudicotyledons</taxon>
        <taxon>Gunneridae</taxon>
        <taxon>Pentapetalae</taxon>
        <taxon>rosids</taxon>
        <taxon>fabids</taxon>
        <taxon>Fagales</taxon>
        <taxon>Fagaceae</taxon>
        <taxon>Fagus</taxon>
    </lineage>
</organism>
<evidence type="ECO:0000256" key="6">
    <source>
        <dbReference type="ARBA" id="ARBA00022918"/>
    </source>
</evidence>
<reference evidence="9" key="1">
    <citation type="submission" date="2018-02" db="EMBL/GenBank/DDBJ databases">
        <authorList>
            <person name="Cohen D.B."/>
            <person name="Kent A.D."/>
        </authorList>
    </citation>
    <scope>NUCLEOTIDE SEQUENCE</scope>
</reference>
<gene>
    <name evidence="9" type="ORF">FSB_LOCUS32061</name>
</gene>
<dbReference type="PROSITE" id="PS50994">
    <property type="entry name" value="INTEGRASE"/>
    <property type="match status" value="1"/>
</dbReference>
<dbReference type="SUPFAM" id="SSF53098">
    <property type="entry name" value="Ribonuclease H-like"/>
    <property type="match status" value="2"/>
</dbReference>
<dbReference type="GO" id="GO:0004523">
    <property type="term" value="F:RNA-DNA hybrid ribonuclease activity"/>
    <property type="evidence" value="ECO:0007669"/>
    <property type="project" value="InterPro"/>
</dbReference>
<feature type="region of interest" description="Disordered" evidence="7">
    <location>
        <begin position="1"/>
        <end position="20"/>
    </location>
</feature>
<dbReference type="InterPro" id="IPR041373">
    <property type="entry name" value="RT_RNaseH"/>
</dbReference>
<keyword evidence="2" id="KW-0548">Nucleotidyltransferase</keyword>
<dbReference type="Gene3D" id="3.10.10.10">
    <property type="entry name" value="HIV Type 1 Reverse Transcriptase, subunit A, domain 1"/>
    <property type="match status" value="1"/>
</dbReference>
<dbReference type="InterPro" id="IPR012337">
    <property type="entry name" value="RNaseH-like_sf"/>
</dbReference>
<dbReference type="GO" id="GO:0015074">
    <property type="term" value="P:DNA integration"/>
    <property type="evidence" value="ECO:0007669"/>
    <property type="project" value="InterPro"/>
</dbReference>
<keyword evidence="4" id="KW-0255">Endonuclease</keyword>
<dbReference type="Gene3D" id="3.30.70.270">
    <property type="match status" value="2"/>
</dbReference>
<evidence type="ECO:0000259" key="8">
    <source>
        <dbReference type="PROSITE" id="PS50994"/>
    </source>
</evidence>
<evidence type="ECO:0000313" key="9">
    <source>
        <dbReference type="EMBL" id="SPD04179.1"/>
    </source>
</evidence>
<dbReference type="GO" id="GO:0003676">
    <property type="term" value="F:nucleic acid binding"/>
    <property type="evidence" value="ECO:0007669"/>
    <property type="project" value="InterPro"/>
</dbReference>
<keyword evidence="3" id="KW-0540">Nuclease</keyword>
<dbReference type="GO" id="GO:0003964">
    <property type="term" value="F:RNA-directed DNA polymerase activity"/>
    <property type="evidence" value="ECO:0007669"/>
    <property type="project" value="UniProtKB-KW"/>
</dbReference>
<dbReference type="EMBL" id="OIVN01002502">
    <property type="protein sequence ID" value="SPD04179.1"/>
    <property type="molecule type" value="Genomic_DNA"/>
</dbReference>
<accession>A0A2N9GXU0</accession>
<keyword evidence="5" id="KW-0378">Hydrolase</keyword>
<dbReference type="SUPFAM" id="SSF56672">
    <property type="entry name" value="DNA/RNA polymerases"/>
    <property type="match status" value="1"/>
</dbReference>
<evidence type="ECO:0000256" key="3">
    <source>
        <dbReference type="ARBA" id="ARBA00022722"/>
    </source>
</evidence>
<keyword evidence="6" id="KW-0695">RNA-directed DNA polymerase</keyword>
<feature type="region of interest" description="Disordered" evidence="7">
    <location>
        <begin position="1136"/>
        <end position="1161"/>
    </location>
</feature>
<name>A0A2N9GXU0_FAGSY</name>
<evidence type="ECO:0000256" key="5">
    <source>
        <dbReference type="ARBA" id="ARBA00022801"/>
    </source>
</evidence>
<dbReference type="InterPro" id="IPR043502">
    <property type="entry name" value="DNA/RNA_pol_sf"/>
</dbReference>
<dbReference type="PANTHER" id="PTHR48475:SF2">
    <property type="entry name" value="RIBONUCLEASE H"/>
    <property type="match status" value="1"/>
</dbReference>
<dbReference type="InterPro" id="IPR043128">
    <property type="entry name" value="Rev_trsase/Diguanyl_cyclase"/>
</dbReference>
<dbReference type="Pfam" id="PF13456">
    <property type="entry name" value="RVT_3"/>
    <property type="match status" value="1"/>
</dbReference>
<feature type="domain" description="Integrase catalytic" evidence="8">
    <location>
        <begin position="846"/>
        <end position="1005"/>
    </location>
</feature>
<dbReference type="Pfam" id="PF17917">
    <property type="entry name" value="RT_RNaseH"/>
    <property type="match status" value="1"/>
</dbReference>
<dbReference type="PANTHER" id="PTHR48475">
    <property type="entry name" value="RIBONUCLEASE H"/>
    <property type="match status" value="1"/>
</dbReference>
<protein>
    <recommendedName>
        <fullName evidence="8">Integrase catalytic domain-containing protein</fullName>
    </recommendedName>
</protein>
<dbReference type="InterPro" id="IPR002156">
    <property type="entry name" value="RNaseH_domain"/>
</dbReference>
<proteinExistence type="predicted"/>
<dbReference type="CDD" id="cd01647">
    <property type="entry name" value="RT_LTR"/>
    <property type="match status" value="1"/>
</dbReference>
<dbReference type="Pfam" id="PF00665">
    <property type="entry name" value="rve"/>
    <property type="match status" value="1"/>
</dbReference>
<dbReference type="AlphaFoldDB" id="A0A2N9GXU0"/>
<dbReference type="InterPro" id="IPR036397">
    <property type="entry name" value="RNaseH_sf"/>
</dbReference>
<dbReference type="InterPro" id="IPR001584">
    <property type="entry name" value="Integrase_cat-core"/>
</dbReference>